<name>A0A0D0BJ48_9AGAM</name>
<reference evidence="2 3" key="1">
    <citation type="submission" date="2014-04" db="EMBL/GenBank/DDBJ databases">
        <authorList>
            <consortium name="DOE Joint Genome Institute"/>
            <person name="Kuo A."/>
            <person name="Ruytinx J."/>
            <person name="Rineau F."/>
            <person name="Colpaert J."/>
            <person name="Kohler A."/>
            <person name="Nagy L.G."/>
            <person name="Floudas D."/>
            <person name="Copeland A."/>
            <person name="Barry K.W."/>
            <person name="Cichocki N."/>
            <person name="Veneault-Fourrey C."/>
            <person name="LaButti K."/>
            <person name="Lindquist E.A."/>
            <person name="Lipzen A."/>
            <person name="Lundell T."/>
            <person name="Morin E."/>
            <person name="Murat C."/>
            <person name="Sun H."/>
            <person name="Tunlid A."/>
            <person name="Henrissat B."/>
            <person name="Grigoriev I.V."/>
            <person name="Hibbett D.S."/>
            <person name="Martin F."/>
            <person name="Nordberg H.P."/>
            <person name="Cantor M.N."/>
            <person name="Hua S.X."/>
        </authorList>
    </citation>
    <scope>NUCLEOTIDE SEQUENCE [LARGE SCALE GENOMIC DNA]</scope>
    <source>
        <strain evidence="2 3">UH-Slu-Lm8-n1</strain>
    </source>
</reference>
<keyword evidence="1" id="KW-0472">Membrane</keyword>
<feature type="transmembrane region" description="Helical" evidence="1">
    <location>
        <begin position="441"/>
        <end position="460"/>
    </location>
</feature>
<feature type="transmembrane region" description="Helical" evidence="1">
    <location>
        <begin position="190"/>
        <end position="214"/>
    </location>
</feature>
<feature type="transmembrane region" description="Helical" evidence="1">
    <location>
        <begin position="50"/>
        <end position="83"/>
    </location>
</feature>
<dbReference type="HOGENOM" id="CLU_021043_2_0_1"/>
<feature type="transmembrane region" description="Helical" evidence="1">
    <location>
        <begin position="399"/>
        <end position="421"/>
    </location>
</feature>
<evidence type="ECO:0000313" key="2">
    <source>
        <dbReference type="EMBL" id="KIK43273.1"/>
    </source>
</evidence>
<organism evidence="2 3">
    <name type="scientific">Suillus luteus UH-Slu-Lm8-n1</name>
    <dbReference type="NCBI Taxonomy" id="930992"/>
    <lineage>
        <taxon>Eukaryota</taxon>
        <taxon>Fungi</taxon>
        <taxon>Dikarya</taxon>
        <taxon>Basidiomycota</taxon>
        <taxon>Agaricomycotina</taxon>
        <taxon>Agaricomycetes</taxon>
        <taxon>Agaricomycetidae</taxon>
        <taxon>Boletales</taxon>
        <taxon>Suillineae</taxon>
        <taxon>Suillaceae</taxon>
        <taxon>Suillus</taxon>
    </lineage>
</organism>
<accession>A0A0D0BJ48</accession>
<evidence type="ECO:0000313" key="3">
    <source>
        <dbReference type="Proteomes" id="UP000054485"/>
    </source>
</evidence>
<protein>
    <submittedName>
        <fullName evidence="2">Uncharacterized protein</fullName>
    </submittedName>
</protein>
<gene>
    <name evidence="2" type="ORF">CY34DRAFT_722703</name>
</gene>
<proteinExistence type="predicted"/>
<dbReference type="EMBL" id="KN835217">
    <property type="protein sequence ID" value="KIK43273.1"/>
    <property type="molecule type" value="Genomic_DNA"/>
</dbReference>
<dbReference type="InParanoid" id="A0A0D0BJ48"/>
<dbReference type="STRING" id="930992.A0A0D0BJ48"/>
<dbReference type="Proteomes" id="UP000054485">
    <property type="component" value="Unassembled WGS sequence"/>
</dbReference>
<reference evidence="3" key="2">
    <citation type="submission" date="2015-01" db="EMBL/GenBank/DDBJ databases">
        <title>Evolutionary Origins and Diversification of the Mycorrhizal Mutualists.</title>
        <authorList>
            <consortium name="DOE Joint Genome Institute"/>
            <consortium name="Mycorrhizal Genomics Consortium"/>
            <person name="Kohler A."/>
            <person name="Kuo A."/>
            <person name="Nagy L.G."/>
            <person name="Floudas D."/>
            <person name="Copeland A."/>
            <person name="Barry K.W."/>
            <person name="Cichocki N."/>
            <person name="Veneault-Fourrey C."/>
            <person name="LaButti K."/>
            <person name="Lindquist E.A."/>
            <person name="Lipzen A."/>
            <person name="Lundell T."/>
            <person name="Morin E."/>
            <person name="Murat C."/>
            <person name="Riley R."/>
            <person name="Ohm R."/>
            <person name="Sun H."/>
            <person name="Tunlid A."/>
            <person name="Henrissat B."/>
            <person name="Grigoriev I.V."/>
            <person name="Hibbett D.S."/>
            <person name="Martin F."/>
        </authorList>
    </citation>
    <scope>NUCLEOTIDE SEQUENCE [LARGE SCALE GENOMIC DNA]</scope>
    <source>
        <strain evidence="3">UH-Slu-Lm8-n1</strain>
    </source>
</reference>
<feature type="transmembrane region" description="Helical" evidence="1">
    <location>
        <begin position="284"/>
        <end position="306"/>
    </location>
</feature>
<keyword evidence="1" id="KW-0812">Transmembrane</keyword>
<dbReference type="AlphaFoldDB" id="A0A0D0BJ48"/>
<sequence length="525" mass="56372">MPPMFPGMRATLYATVPAYQPDLDPILFHATPPARTGAEFYDRSLTSRRYAIVGVAFSSVISCCCIVTGIVILATHGVSGVIPLMRLSGAMQSSTLPAEISTLILNLLVTICTESTGFVHSISLRFALVSESRLRFNANLRLLTAAGGWRDPNGALLNGVMAVLLIISYTSSSLIVFGNSTLTSNDSSTISVAVAGFPILLLGVALLLQTVIALSGLRAVKVLTWSSSPFDLTAALVHHMQLTPVPFQCMRGLSKRGAGPTKPSKSQPSAYAAHSSIEKVVMSLWMLVIACAVWGMITTFVLNGIYGTSTSSPNYKWTLFPDASNPGIYLLAYQTPDIQWWIAVIVFLAVIQGPMTFGLHCAELVANVIQNESQWRCATGRKGLHTATNPLKTSLASPLGLVLLVLKPVLHWMFSLAFAAHGSGAGVTLQRVGLNMNYIQIWNLCFALGIFASFFCISAMRRPRGPQPATYGHLQTLANLVDEWSPVMWWGHKQDGPSCHAGTSDHSLPDVKMDCVYAGSGVGSP</sequence>
<dbReference type="OrthoDB" id="2688021at2759"/>
<feature type="transmembrane region" description="Helical" evidence="1">
    <location>
        <begin position="340"/>
        <end position="366"/>
    </location>
</feature>
<keyword evidence="3" id="KW-1185">Reference proteome</keyword>
<evidence type="ECO:0000256" key="1">
    <source>
        <dbReference type="SAM" id="Phobius"/>
    </source>
</evidence>
<feature type="transmembrane region" description="Helical" evidence="1">
    <location>
        <begin position="155"/>
        <end position="178"/>
    </location>
</feature>
<keyword evidence="1" id="KW-1133">Transmembrane helix</keyword>